<protein>
    <submittedName>
        <fullName evidence="3">9440_t:CDS:1</fullName>
    </submittedName>
</protein>
<reference evidence="3" key="1">
    <citation type="submission" date="2021-06" db="EMBL/GenBank/DDBJ databases">
        <authorList>
            <person name="Kallberg Y."/>
            <person name="Tangrot J."/>
            <person name="Rosling A."/>
        </authorList>
    </citation>
    <scope>NUCLEOTIDE SEQUENCE</scope>
    <source>
        <strain evidence="3">BR232B</strain>
    </source>
</reference>
<evidence type="ECO:0000256" key="2">
    <source>
        <dbReference type="SAM" id="SignalP"/>
    </source>
</evidence>
<dbReference type="PANTHER" id="PTHR38360:SF1">
    <property type="entry name" value="F12P19.7"/>
    <property type="match status" value="1"/>
</dbReference>
<proteinExistence type="predicted"/>
<name>A0A9N9FUE9_9GLOM</name>
<evidence type="ECO:0000256" key="1">
    <source>
        <dbReference type="SAM" id="Phobius"/>
    </source>
</evidence>
<keyword evidence="4" id="KW-1185">Reference proteome</keyword>
<dbReference type="EMBL" id="CAJVPI010000690">
    <property type="protein sequence ID" value="CAG8563044.1"/>
    <property type="molecule type" value="Genomic_DNA"/>
</dbReference>
<sequence>MSEVMFKRILLVVLLVLGISLPSTHAQCSTNFVSGTDYFPSKVSFGDDSDFQVSYHNSFKVVTNALTNETYVLHCTTTSPSGVGVPANVKAYIQVPVNNTAVTDIGAIGFLKAIGVEKTVLYATNPENVTSACLQQTISNASFTGTDAQLGQVGVVFTNTPANTPKYVTLSLNDDMSPLKKADRVKLVSLFFDLEDAANTYYNSTQATYACHAQNAKISLQNKKKKSIAWVGYDGSAYNIIANAYYTNLTQNAGAIPFTTKTTTYTNLNEFQTAVFDVDFLIDLTYFDPNQLSWSNWLKLFGYFQTGDDDVPDFINEKRVYRIGGLVNPSGHEDWFENADAMPDVAIKDLISIQYPLYVKGYRPNWLLQFGASEPPTIVKATDCVSGQNTLGTCVTGGLLALASISVGAFILRKKYKEKFFELKEEPTVQLTEVNGEIRLTQIKQ</sequence>
<comment type="caution">
    <text evidence="3">The sequence shown here is derived from an EMBL/GenBank/DDBJ whole genome shotgun (WGS) entry which is preliminary data.</text>
</comment>
<dbReference type="OrthoDB" id="409848at2759"/>
<keyword evidence="1" id="KW-1133">Transmembrane helix</keyword>
<feature type="transmembrane region" description="Helical" evidence="1">
    <location>
        <begin position="390"/>
        <end position="412"/>
    </location>
</feature>
<evidence type="ECO:0000313" key="3">
    <source>
        <dbReference type="EMBL" id="CAG8563044.1"/>
    </source>
</evidence>
<dbReference type="AlphaFoldDB" id="A0A9N9FUE9"/>
<dbReference type="Proteomes" id="UP000789739">
    <property type="component" value="Unassembled WGS sequence"/>
</dbReference>
<feature type="chain" id="PRO_5040498502" evidence="2">
    <location>
        <begin position="27"/>
        <end position="445"/>
    </location>
</feature>
<dbReference type="PANTHER" id="PTHR38360">
    <property type="entry name" value="OS03G0120000 PROTEIN"/>
    <property type="match status" value="1"/>
</dbReference>
<evidence type="ECO:0000313" key="4">
    <source>
        <dbReference type="Proteomes" id="UP000789739"/>
    </source>
</evidence>
<gene>
    <name evidence="3" type="ORF">PBRASI_LOCUS5693</name>
</gene>
<feature type="signal peptide" evidence="2">
    <location>
        <begin position="1"/>
        <end position="26"/>
    </location>
</feature>
<organism evidence="3 4">
    <name type="scientific">Paraglomus brasilianum</name>
    <dbReference type="NCBI Taxonomy" id="144538"/>
    <lineage>
        <taxon>Eukaryota</taxon>
        <taxon>Fungi</taxon>
        <taxon>Fungi incertae sedis</taxon>
        <taxon>Mucoromycota</taxon>
        <taxon>Glomeromycotina</taxon>
        <taxon>Glomeromycetes</taxon>
        <taxon>Paraglomerales</taxon>
        <taxon>Paraglomeraceae</taxon>
        <taxon>Paraglomus</taxon>
    </lineage>
</organism>
<keyword evidence="2" id="KW-0732">Signal</keyword>
<accession>A0A9N9FUE9</accession>
<keyword evidence="1" id="KW-0812">Transmembrane</keyword>
<keyword evidence="1" id="KW-0472">Membrane</keyword>